<evidence type="ECO:0000259" key="7">
    <source>
        <dbReference type="SMART" id="SM00533"/>
    </source>
</evidence>
<dbReference type="FunFam" id="1.10.1420.10:FF:000007">
    <property type="entry name" value="DNA mismatch repair protein MutS"/>
    <property type="match status" value="1"/>
</dbReference>
<dbReference type="Pfam" id="PF05190">
    <property type="entry name" value="MutS_IV"/>
    <property type="match status" value="1"/>
</dbReference>
<keyword evidence="4" id="KW-0067">ATP-binding</keyword>
<keyword evidence="2" id="KW-0547">Nucleotide-binding</keyword>
<name>A0A380FI15_STAGA</name>
<evidence type="ECO:0000256" key="6">
    <source>
        <dbReference type="ARBA" id="ARBA00023204"/>
    </source>
</evidence>
<dbReference type="STRING" id="1293.SH09_06500"/>
<evidence type="ECO:0000256" key="5">
    <source>
        <dbReference type="ARBA" id="ARBA00023125"/>
    </source>
</evidence>
<dbReference type="GO" id="GO:0140664">
    <property type="term" value="F:ATP-dependent DNA damage sensor activity"/>
    <property type="evidence" value="ECO:0007669"/>
    <property type="project" value="InterPro"/>
</dbReference>
<keyword evidence="5" id="KW-0238">DNA-binding</keyword>
<gene>
    <name evidence="8" type="primary">mutS_3</name>
    <name evidence="8" type="ORF">NCTC12195_02293</name>
</gene>
<keyword evidence="3" id="KW-0227">DNA damage</keyword>
<dbReference type="EMBL" id="UHDK01000001">
    <property type="protein sequence ID" value="SUM32844.1"/>
    <property type="molecule type" value="Genomic_DNA"/>
</dbReference>
<dbReference type="GO" id="GO:0006298">
    <property type="term" value="P:mismatch repair"/>
    <property type="evidence" value="ECO:0007669"/>
    <property type="project" value="InterPro"/>
</dbReference>
<dbReference type="InterPro" id="IPR007861">
    <property type="entry name" value="DNA_mismatch_repair_MutS_clamp"/>
</dbReference>
<comment type="similarity">
    <text evidence="1">Belongs to the DNA mismatch repair MutS family.</text>
</comment>
<dbReference type="Proteomes" id="UP000255277">
    <property type="component" value="Unassembled WGS sequence"/>
</dbReference>
<dbReference type="GO" id="GO:0005829">
    <property type="term" value="C:cytosol"/>
    <property type="evidence" value="ECO:0007669"/>
    <property type="project" value="TreeGrafter"/>
</dbReference>
<evidence type="ECO:0000313" key="9">
    <source>
        <dbReference type="Proteomes" id="UP000255277"/>
    </source>
</evidence>
<evidence type="ECO:0000256" key="4">
    <source>
        <dbReference type="ARBA" id="ARBA00022840"/>
    </source>
</evidence>
<reference evidence="8 9" key="1">
    <citation type="submission" date="2018-06" db="EMBL/GenBank/DDBJ databases">
        <authorList>
            <consortium name="Pathogen Informatics"/>
            <person name="Doyle S."/>
        </authorList>
    </citation>
    <scope>NUCLEOTIDE SEQUENCE [LARGE SCALE GENOMIC DNA]</scope>
    <source>
        <strain evidence="8 9">NCTC12195</strain>
    </source>
</reference>
<dbReference type="Gene3D" id="1.10.1420.10">
    <property type="match status" value="1"/>
</dbReference>
<dbReference type="GO" id="GO:0005524">
    <property type="term" value="F:ATP binding"/>
    <property type="evidence" value="ECO:0007669"/>
    <property type="project" value="UniProtKB-KW"/>
</dbReference>
<organism evidence="8 9">
    <name type="scientific">Staphylococcus gallinarum</name>
    <dbReference type="NCBI Taxonomy" id="1293"/>
    <lineage>
        <taxon>Bacteria</taxon>
        <taxon>Bacillati</taxon>
        <taxon>Bacillota</taxon>
        <taxon>Bacilli</taxon>
        <taxon>Bacillales</taxon>
        <taxon>Staphylococcaceae</taxon>
        <taxon>Staphylococcus</taxon>
    </lineage>
</organism>
<dbReference type="Pfam" id="PF05192">
    <property type="entry name" value="MutS_III"/>
    <property type="match status" value="1"/>
</dbReference>
<accession>A0A380FI15</accession>
<dbReference type="InterPro" id="IPR045076">
    <property type="entry name" value="MutS"/>
</dbReference>
<dbReference type="PANTHER" id="PTHR11361:SF34">
    <property type="entry name" value="DNA MISMATCH REPAIR PROTEIN MSH1, MITOCHONDRIAL"/>
    <property type="match status" value="1"/>
</dbReference>
<dbReference type="SUPFAM" id="SSF48334">
    <property type="entry name" value="DNA repair protein MutS, domain III"/>
    <property type="match status" value="1"/>
</dbReference>
<evidence type="ECO:0000256" key="2">
    <source>
        <dbReference type="ARBA" id="ARBA00022741"/>
    </source>
</evidence>
<evidence type="ECO:0000256" key="3">
    <source>
        <dbReference type="ARBA" id="ARBA00022763"/>
    </source>
</evidence>
<evidence type="ECO:0000256" key="1">
    <source>
        <dbReference type="ARBA" id="ARBA00006271"/>
    </source>
</evidence>
<dbReference type="AlphaFoldDB" id="A0A380FI15"/>
<dbReference type="SMART" id="SM00533">
    <property type="entry name" value="MUTSd"/>
    <property type="match status" value="1"/>
</dbReference>
<evidence type="ECO:0000313" key="8">
    <source>
        <dbReference type="EMBL" id="SUM32844.1"/>
    </source>
</evidence>
<proteinExistence type="inferred from homology"/>
<feature type="domain" description="DNA mismatch repair protein MutS core" evidence="7">
    <location>
        <begin position="1"/>
        <end position="233"/>
    </location>
</feature>
<protein>
    <submittedName>
        <fullName evidence="8">DNA mismatch repair protein MutS</fullName>
    </submittedName>
</protein>
<dbReference type="PANTHER" id="PTHR11361">
    <property type="entry name" value="DNA MISMATCH REPAIR PROTEIN MUTS FAMILY MEMBER"/>
    <property type="match status" value="1"/>
</dbReference>
<keyword evidence="6" id="KW-0234">DNA repair</keyword>
<sequence>MNQVYDIERLVGRVSYGNVNARDLIQLKHSISEIPNIKTLITGLNDNLATQFQALEPLDELLALLEDSLVEEPPISIKDGGLFKAGFNQDLDSYQSASKNGKTWLAELQTKERQRTGIKSLKISFNKVFGYFIEITRANLQGFDPNAFGYQRKQTLSNAERFITDELKEKEDIILGAEDKAIELEYQLFVQLREQVKRYTERLQRQAKIISEIDCLQSFAEIAQKYKLYSTAL</sequence>
<dbReference type="GO" id="GO:0030983">
    <property type="term" value="F:mismatched DNA binding"/>
    <property type="evidence" value="ECO:0007669"/>
    <property type="project" value="InterPro"/>
</dbReference>
<dbReference type="InterPro" id="IPR036187">
    <property type="entry name" value="DNA_mismatch_repair_MutS_sf"/>
</dbReference>
<dbReference type="InterPro" id="IPR007696">
    <property type="entry name" value="DNA_mismatch_repair_MutS_core"/>
</dbReference>